<accession>A0ABT8F1N8</accession>
<dbReference type="InterPro" id="IPR027417">
    <property type="entry name" value="P-loop_NTPase"/>
</dbReference>
<dbReference type="CDD" id="cd00267">
    <property type="entry name" value="ABC_ATPase"/>
    <property type="match status" value="1"/>
</dbReference>
<evidence type="ECO:0008006" key="3">
    <source>
        <dbReference type="Google" id="ProtNLM"/>
    </source>
</evidence>
<name>A0ABT8F1N8_9BACT</name>
<comment type="caution">
    <text evidence="1">The sequence shown here is derived from an EMBL/GenBank/DDBJ whole genome shotgun (WGS) entry which is preliminary data.</text>
</comment>
<dbReference type="Gene3D" id="3.40.50.300">
    <property type="entry name" value="P-loop containing nucleotide triphosphate hydrolases"/>
    <property type="match status" value="1"/>
</dbReference>
<dbReference type="EMBL" id="JAUHJS010000001">
    <property type="protein sequence ID" value="MDN4163941.1"/>
    <property type="molecule type" value="Genomic_DNA"/>
</dbReference>
<protein>
    <recommendedName>
        <fullName evidence="3">ATP-binding cassette domain-containing protein</fullName>
    </recommendedName>
</protein>
<organism evidence="1 2">
    <name type="scientific">Shiella aurantiaca</name>
    <dbReference type="NCBI Taxonomy" id="3058365"/>
    <lineage>
        <taxon>Bacteria</taxon>
        <taxon>Pseudomonadati</taxon>
        <taxon>Bacteroidota</taxon>
        <taxon>Cytophagia</taxon>
        <taxon>Cytophagales</taxon>
        <taxon>Shiellaceae</taxon>
        <taxon>Shiella</taxon>
    </lineage>
</organism>
<proteinExistence type="predicted"/>
<dbReference type="Proteomes" id="UP001168552">
    <property type="component" value="Unassembled WGS sequence"/>
</dbReference>
<gene>
    <name evidence="1" type="ORF">QWY31_00430</name>
</gene>
<evidence type="ECO:0000313" key="1">
    <source>
        <dbReference type="EMBL" id="MDN4163941.1"/>
    </source>
</evidence>
<dbReference type="SUPFAM" id="SSF52540">
    <property type="entry name" value="P-loop containing nucleoside triphosphate hydrolases"/>
    <property type="match status" value="1"/>
</dbReference>
<evidence type="ECO:0000313" key="2">
    <source>
        <dbReference type="Proteomes" id="UP001168552"/>
    </source>
</evidence>
<reference evidence="1" key="1">
    <citation type="submission" date="2023-06" db="EMBL/GenBank/DDBJ databases">
        <title>Cytophagales bacterium Strain LB-30, isolated from soil.</title>
        <authorList>
            <person name="Liu B."/>
        </authorList>
    </citation>
    <scope>NUCLEOTIDE SEQUENCE</scope>
    <source>
        <strain evidence="1">LB-30</strain>
    </source>
</reference>
<sequence length="54" mass="6074">MGVLSIDNYSKKYGERLILAIPHVQLEEGVHWLKGENGAGKSTLFLVNRGHYSF</sequence>
<dbReference type="RefSeq" id="WP_320002470.1">
    <property type="nucleotide sequence ID" value="NZ_JAUHJS010000001.1"/>
</dbReference>
<keyword evidence="2" id="KW-1185">Reference proteome</keyword>